<proteinExistence type="inferred from homology"/>
<evidence type="ECO:0000256" key="2">
    <source>
        <dbReference type="SAM" id="MobiDB-lite"/>
    </source>
</evidence>
<evidence type="ECO:0000256" key="1">
    <source>
        <dbReference type="ARBA" id="ARBA00038101"/>
    </source>
</evidence>
<evidence type="ECO:0000313" key="5">
    <source>
        <dbReference type="WBParaSite" id="SBAD_0000384501-mRNA-1"/>
    </source>
</evidence>
<dbReference type="WBParaSite" id="SBAD_0000384501-mRNA-1">
    <property type="protein sequence ID" value="SBAD_0000384501-mRNA-1"/>
    <property type="gene ID" value="SBAD_0000384501"/>
</dbReference>
<dbReference type="SMART" id="SM00671">
    <property type="entry name" value="SEL1"/>
    <property type="match status" value="9"/>
</dbReference>
<reference evidence="5" key="1">
    <citation type="submission" date="2016-06" db="UniProtKB">
        <authorList>
            <consortium name="WormBaseParasite"/>
        </authorList>
    </citation>
    <scope>IDENTIFICATION</scope>
</reference>
<dbReference type="SUPFAM" id="SSF81901">
    <property type="entry name" value="HCP-like"/>
    <property type="match status" value="2"/>
</dbReference>
<dbReference type="Gene3D" id="1.25.40.10">
    <property type="entry name" value="Tetratricopeptide repeat domain"/>
    <property type="match status" value="3"/>
</dbReference>
<evidence type="ECO:0000313" key="4">
    <source>
        <dbReference type="Proteomes" id="UP000270296"/>
    </source>
</evidence>
<keyword evidence="4" id="KW-1185">Reference proteome</keyword>
<dbReference type="GO" id="GO:0005789">
    <property type="term" value="C:endoplasmic reticulum membrane"/>
    <property type="evidence" value="ECO:0007669"/>
    <property type="project" value="TreeGrafter"/>
</dbReference>
<dbReference type="OrthoDB" id="27934at2759"/>
<dbReference type="PANTHER" id="PTHR11102:SF147">
    <property type="entry name" value="SEL1L ADAPTOR SUBUNIT OF ERAD E3 UBIQUITIN LIGASE"/>
    <property type="match status" value="1"/>
</dbReference>
<dbReference type="InterPro" id="IPR006597">
    <property type="entry name" value="Sel1-like"/>
</dbReference>
<comment type="similarity">
    <text evidence="1">Belongs to the sel-1 family.</text>
</comment>
<feature type="region of interest" description="Disordered" evidence="2">
    <location>
        <begin position="1"/>
        <end position="38"/>
    </location>
</feature>
<dbReference type="InterPro" id="IPR050767">
    <property type="entry name" value="Sel1_AlgK"/>
</dbReference>
<accession>A0A183IJ81</accession>
<name>A0A183IJ81_9BILA</name>
<dbReference type="GO" id="GO:0036503">
    <property type="term" value="P:ERAD pathway"/>
    <property type="evidence" value="ECO:0007669"/>
    <property type="project" value="TreeGrafter"/>
</dbReference>
<dbReference type="EMBL" id="UZAM01007888">
    <property type="protein sequence ID" value="VDP02014.1"/>
    <property type="molecule type" value="Genomic_DNA"/>
</dbReference>
<dbReference type="PANTHER" id="PTHR11102">
    <property type="entry name" value="SEL-1-LIKE PROTEIN"/>
    <property type="match status" value="1"/>
</dbReference>
<gene>
    <name evidence="3" type="ORF">SBAD_LOCUS3677</name>
</gene>
<protein>
    <submittedName>
        <fullName evidence="5">Protein sel-1-like protein 1</fullName>
    </submittedName>
</protein>
<dbReference type="InterPro" id="IPR011990">
    <property type="entry name" value="TPR-like_helical_dom_sf"/>
</dbReference>
<dbReference type="Proteomes" id="UP000270296">
    <property type="component" value="Unassembled WGS sequence"/>
</dbReference>
<organism evidence="5">
    <name type="scientific">Soboliphyme baturini</name>
    <dbReference type="NCBI Taxonomy" id="241478"/>
    <lineage>
        <taxon>Eukaryota</taxon>
        <taxon>Metazoa</taxon>
        <taxon>Ecdysozoa</taxon>
        <taxon>Nematoda</taxon>
        <taxon>Enoplea</taxon>
        <taxon>Dorylaimia</taxon>
        <taxon>Dioctophymatida</taxon>
        <taxon>Dioctophymatoidea</taxon>
        <taxon>Soboliphymatidae</taxon>
        <taxon>Soboliphyme</taxon>
    </lineage>
</organism>
<dbReference type="AlphaFoldDB" id="A0A183IJ81"/>
<dbReference type="Pfam" id="PF08238">
    <property type="entry name" value="Sel1"/>
    <property type="match status" value="9"/>
</dbReference>
<evidence type="ECO:0000313" key="3">
    <source>
        <dbReference type="EMBL" id="VDP02014.1"/>
    </source>
</evidence>
<reference evidence="3 4" key="2">
    <citation type="submission" date="2018-11" db="EMBL/GenBank/DDBJ databases">
        <authorList>
            <consortium name="Pathogen Informatics"/>
        </authorList>
    </citation>
    <scope>NUCLEOTIDE SEQUENCE [LARGE SCALE GENOMIC DNA]</scope>
</reference>
<sequence>MFKNIADLEGEGNEEPKEDQHSQAESAFEAEEPFSHGSQPVVQDANYLKAETIYQEAMKYIDQIGVPSQNLKTGYRILLEAVTLNHTKAMELVAFAYLFGDYLPWNLRKAEEMFDRLAIQGSPRGNDDVDSFTHIFCDIKALTHYMFAALGGDVWAQMVLGYRYLNGVNLHQSCESALTYYRKVAQKVSETVRYTGGQAMQRIRLSDELEDQSGTQSLIDENLLQYYKFLADKGDVQAQVGLAHLYLSGGRGVEQDSYMALHYFNAAAEAGNLNAVAYLGKMYLDGSPATPVNNETALKYFQKAADQVNGLGVPRDYQVAMKYFQLASQSGHIMGFYNLAQMHATGTGVIRNCLTAVELYKNVAERGKWAAMLMEAYNSFQAGFIDQAVLKYLFLAELGYEVAQFNTAFLLHENSVKLFDKPEIYKRALLLWQRSASQGFGVSRVKVGDYYYYGLGTKQDYEEAANNYKTASEQLRNAQAMFNLAYMHENGLGIKKDLHLAKRFYDMAAEANPEAVVPVMFALMKLYVLFALEFFSKVSFTATRGSVTPMCCFSLLYEKLTFVSRNIMNT</sequence>